<comment type="caution">
    <text evidence="2">The sequence shown here is derived from an EMBL/GenBank/DDBJ whole genome shotgun (WGS) entry which is preliminary data.</text>
</comment>
<organism evidence="2 3">
    <name type="scientific">Psophocarpus tetragonolobus</name>
    <name type="common">Winged bean</name>
    <name type="synonym">Dolichos tetragonolobus</name>
    <dbReference type="NCBI Taxonomy" id="3891"/>
    <lineage>
        <taxon>Eukaryota</taxon>
        <taxon>Viridiplantae</taxon>
        <taxon>Streptophyta</taxon>
        <taxon>Embryophyta</taxon>
        <taxon>Tracheophyta</taxon>
        <taxon>Spermatophyta</taxon>
        <taxon>Magnoliopsida</taxon>
        <taxon>eudicotyledons</taxon>
        <taxon>Gunneridae</taxon>
        <taxon>Pentapetalae</taxon>
        <taxon>rosids</taxon>
        <taxon>fabids</taxon>
        <taxon>Fabales</taxon>
        <taxon>Fabaceae</taxon>
        <taxon>Papilionoideae</taxon>
        <taxon>50 kb inversion clade</taxon>
        <taxon>NPAAA clade</taxon>
        <taxon>indigoferoid/millettioid clade</taxon>
        <taxon>Phaseoleae</taxon>
        <taxon>Psophocarpus</taxon>
    </lineage>
</organism>
<keyword evidence="3" id="KW-1185">Reference proteome</keyword>
<dbReference type="Proteomes" id="UP001386955">
    <property type="component" value="Unassembled WGS sequence"/>
</dbReference>
<name>A0AAN9S5I1_PSOTE</name>
<sequence>MFSDSDMASCFATWFSSSCFATWFSSCLKGKRFESLCLPFRSTLKYLTSQCPKKGEGYRLFDLLLFFRRVSHRKRNKILSILRGLYSLQKNLHLTERARDPPTKLINRHCLPFMLHNNLLRRQGLVKKIMDRIKSKSEMSLCEKSMKVVVNVIRLSSFSIAQMTLGATSTRKASPGSDVDPDEESLVPDQFPASKRSQQPQSRANPIYVIKSDGSNGSTEHLIYQERVPGDVNPKKEQCVDKSASDYICKIRNKLARGV</sequence>
<accession>A0AAN9S5I1</accession>
<proteinExistence type="predicted"/>
<feature type="region of interest" description="Disordered" evidence="1">
    <location>
        <begin position="167"/>
        <end position="205"/>
    </location>
</feature>
<gene>
    <name evidence="2" type="ORF">VNO78_23837</name>
</gene>
<evidence type="ECO:0000256" key="1">
    <source>
        <dbReference type="SAM" id="MobiDB-lite"/>
    </source>
</evidence>
<dbReference type="AlphaFoldDB" id="A0AAN9S5I1"/>
<protein>
    <submittedName>
        <fullName evidence="2">Uncharacterized protein</fullName>
    </submittedName>
</protein>
<reference evidence="2 3" key="1">
    <citation type="submission" date="2024-01" db="EMBL/GenBank/DDBJ databases">
        <title>The genomes of 5 underutilized Papilionoideae crops provide insights into root nodulation and disease resistanc.</title>
        <authorList>
            <person name="Jiang F."/>
        </authorList>
    </citation>
    <scope>NUCLEOTIDE SEQUENCE [LARGE SCALE GENOMIC DNA]</scope>
    <source>
        <strain evidence="2">DUOXIRENSHENG_FW03</strain>
        <tissue evidence="2">Leaves</tissue>
    </source>
</reference>
<evidence type="ECO:0000313" key="2">
    <source>
        <dbReference type="EMBL" id="KAK7389006.1"/>
    </source>
</evidence>
<evidence type="ECO:0000313" key="3">
    <source>
        <dbReference type="Proteomes" id="UP001386955"/>
    </source>
</evidence>
<dbReference type="EMBL" id="JAYMYS010000006">
    <property type="protein sequence ID" value="KAK7389006.1"/>
    <property type="molecule type" value="Genomic_DNA"/>
</dbReference>
<feature type="compositionally biased region" description="Polar residues" evidence="1">
    <location>
        <begin position="195"/>
        <end position="204"/>
    </location>
</feature>